<dbReference type="RefSeq" id="WP_379820754.1">
    <property type="nucleotide sequence ID" value="NZ_JBHUMD010000022.1"/>
</dbReference>
<dbReference type="Pfam" id="PF11751">
    <property type="entry name" value="PorP_SprF"/>
    <property type="match status" value="1"/>
</dbReference>
<keyword evidence="3" id="KW-1185">Reference proteome</keyword>
<feature type="signal peptide" evidence="1">
    <location>
        <begin position="1"/>
        <end position="20"/>
    </location>
</feature>
<accession>A0ABW5NT51</accession>
<reference evidence="3" key="1">
    <citation type="journal article" date="2019" name="Int. J. Syst. Evol. Microbiol.">
        <title>The Global Catalogue of Microorganisms (GCM) 10K type strain sequencing project: providing services to taxonomists for standard genome sequencing and annotation.</title>
        <authorList>
            <consortium name="The Broad Institute Genomics Platform"/>
            <consortium name="The Broad Institute Genome Sequencing Center for Infectious Disease"/>
            <person name="Wu L."/>
            <person name="Ma J."/>
        </authorList>
    </citation>
    <scope>NUCLEOTIDE SEQUENCE [LARGE SCALE GENOMIC DNA]</scope>
    <source>
        <strain evidence="3">KCTC 42107</strain>
    </source>
</reference>
<dbReference type="EMBL" id="JBHUMD010000022">
    <property type="protein sequence ID" value="MFD2602277.1"/>
    <property type="molecule type" value="Genomic_DNA"/>
</dbReference>
<gene>
    <name evidence="2" type="ORF">ACFSR3_09445</name>
</gene>
<evidence type="ECO:0000256" key="1">
    <source>
        <dbReference type="SAM" id="SignalP"/>
    </source>
</evidence>
<comment type="caution">
    <text evidence="2">The sequence shown here is derived from an EMBL/GenBank/DDBJ whole genome shotgun (WGS) entry which is preliminary data.</text>
</comment>
<organism evidence="2 3">
    <name type="scientific">Flavobacterium suzhouense</name>
    <dbReference type="NCBI Taxonomy" id="1529638"/>
    <lineage>
        <taxon>Bacteria</taxon>
        <taxon>Pseudomonadati</taxon>
        <taxon>Bacteroidota</taxon>
        <taxon>Flavobacteriia</taxon>
        <taxon>Flavobacteriales</taxon>
        <taxon>Flavobacteriaceae</taxon>
        <taxon>Flavobacterium</taxon>
    </lineage>
</organism>
<evidence type="ECO:0000313" key="2">
    <source>
        <dbReference type="EMBL" id="MFD2602277.1"/>
    </source>
</evidence>
<dbReference type="NCBIfam" id="TIGR03519">
    <property type="entry name" value="T9SS_PorP_fam"/>
    <property type="match status" value="1"/>
</dbReference>
<proteinExistence type="predicted"/>
<evidence type="ECO:0000313" key="3">
    <source>
        <dbReference type="Proteomes" id="UP001597480"/>
    </source>
</evidence>
<sequence>MKKLYLAALLALGGLADATAQQDPHYTQYMYNMNVINPAYAGSKENLSFGLLYRKQWVDIEDSPTTMTFSGSSPVGKNVGLGLSVINDKIGPVEETNAYADFSYTLNLGGEHRLALGLKAGATFHKVGLYSDIGNGHVPNPGDPAFSEDISRTYFNVGAGFFYYTNKYYLAFSVPNMLKSKHLDYTPPGGGDEQQFGSETSHYFLTGGYVFQLNDNLKMKPSFMLKSAFNVSPSIDGSLNFLFFERFEIGATYRLDDSFGGMVNYAITPNLRIGYAYDHIVSDLNVTTPASHEVMLLFDLNFPKKVSRSPRYF</sequence>
<dbReference type="InterPro" id="IPR019861">
    <property type="entry name" value="PorP/SprF_Bacteroidetes"/>
</dbReference>
<name>A0ABW5NT51_9FLAO</name>
<keyword evidence="1" id="KW-0732">Signal</keyword>
<dbReference type="Proteomes" id="UP001597480">
    <property type="component" value="Unassembled WGS sequence"/>
</dbReference>
<protein>
    <submittedName>
        <fullName evidence="2">Type IX secretion system membrane protein PorP/SprF</fullName>
    </submittedName>
</protein>
<feature type="chain" id="PRO_5045300915" evidence="1">
    <location>
        <begin position="21"/>
        <end position="313"/>
    </location>
</feature>